<evidence type="ECO:0000313" key="3">
    <source>
        <dbReference type="Proteomes" id="UP000287651"/>
    </source>
</evidence>
<comment type="caution">
    <text evidence="2">The sequence shown here is derived from an EMBL/GenBank/DDBJ whole genome shotgun (WGS) entry which is preliminary data.</text>
</comment>
<evidence type="ECO:0000313" key="2">
    <source>
        <dbReference type="EMBL" id="RRT83288.1"/>
    </source>
</evidence>
<sequence length="131" mass="14898">MVNPLHERHREDKQARKNMECTNGMAEFKLRLDIMECSWLSQASAFVGAEQGTSCSARSSPKGMVVSKTSSGKNEKRKVAPTRQISRRDMSWFSRGRIMYSAHVEEEYLKIVSPQSSTDRVSSEESLHDLE</sequence>
<proteinExistence type="predicted"/>
<dbReference type="Proteomes" id="UP000287651">
    <property type="component" value="Unassembled WGS sequence"/>
</dbReference>
<reference evidence="2 3" key="1">
    <citation type="journal article" date="2014" name="Agronomy (Basel)">
        <title>A Draft Genome Sequence for Ensete ventricosum, the Drought-Tolerant Tree Against Hunger.</title>
        <authorList>
            <person name="Harrison J."/>
            <person name="Moore K.A."/>
            <person name="Paszkiewicz K."/>
            <person name="Jones T."/>
            <person name="Grant M."/>
            <person name="Ambacheew D."/>
            <person name="Muzemil S."/>
            <person name="Studholme D.J."/>
        </authorList>
    </citation>
    <scope>NUCLEOTIDE SEQUENCE [LARGE SCALE GENOMIC DNA]</scope>
</reference>
<dbReference type="EMBL" id="AMZH03000524">
    <property type="protein sequence ID" value="RRT83288.1"/>
    <property type="molecule type" value="Genomic_DNA"/>
</dbReference>
<name>A0A427B476_ENSVE</name>
<dbReference type="AlphaFoldDB" id="A0A427B476"/>
<gene>
    <name evidence="2" type="ORF">B296_00001344</name>
</gene>
<organism evidence="2 3">
    <name type="scientific">Ensete ventricosum</name>
    <name type="common">Abyssinian banana</name>
    <name type="synonym">Musa ensete</name>
    <dbReference type="NCBI Taxonomy" id="4639"/>
    <lineage>
        <taxon>Eukaryota</taxon>
        <taxon>Viridiplantae</taxon>
        <taxon>Streptophyta</taxon>
        <taxon>Embryophyta</taxon>
        <taxon>Tracheophyta</taxon>
        <taxon>Spermatophyta</taxon>
        <taxon>Magnoliopsida</taxon>
        <taxon>Liliopsida</taxon>
        <taxon>Zingiberales</taxon>
        <taxon>Musaceae</taxon>
        <taxon>Ensete</taxon>
    </lineage>
</organism>
<feature type="region of interest" description="Disordered" evidence="1">
    <location>
        <begin position="52"/>
        <end position="82"/>
    </location>
</feature>
<protein>
    <submittedName>
        <fullName evidence="2">Uncharacterized protein</fullName>
    </submittedName>
</protein>
<evidence type="ECO:0000256" key="1">
    <source>
        <dbReference type="SAM" id="MobiDB-lite"/>
    </source>
</evidence>
<accession>A0A427B476</accession>